<evidence type="ECO:0000256" key="6">
    <source>
        <dbReference type="ARBA" id="ARBA00023102"/>
    </source>
</evidence>
<evidence type="ECO:0000256" key="2">
    <source>
        <dbReference type="ARBA" id="ARBA00011152"/>
    </source>
</evidence>
<evidence type="ECO:0000256" key="10">
    <source>
        <dbReference type="HAMAP-Rule" id="MF_00278"/>
    </source>
</evidence>
<gene>
    <name evidence="10" type="primary">hisH</name>
    <name evidence="13" type="ORF">SAMN04487864_104158</name>
</gene>
<comment type="function">
    <text evidence="10">IGPS catalyzes the conversion of PRFAR and glutamine to IGP, AICAR and glutamate. The HisH subunit catalyzes the hydrolysis of glutamine to glutamate and ammonia as part of the synthesis of IGP and AICAR. The resulting ammonia molecule is channeled to the active site of HisF.</text>
</comment>
<dbReference type="PANTHER" id="PTHR42701">
    <property type="entry name" value="IMIDAZOLE GLYCEROL PHOSPHATE SYNTHASE SUBUNIT HISH"/>
    <property type="match status" value="1"/>
</dbReference>
<sequence length="202" mass="21444">MGNRNVVIVDYGLGNLHSVNKAVALVGGNPVITGDKEIIAAAEKLILPGVGAFGDCMANLEKAGVIPVIKEYIAADKPFLGICLGMQVLFEESEEAPGVKGLGVFPGKVVLIPTSLKIPHMGWNQLNLKTASPLLTGSEGQYVYFVHSYCCRPEDRALITSVCDYGTEIVASVGRGNISGVQFHPEKSSEVGLAMLKRFVSL</sequence>
<keyword evidence="13" id="KW-0808">Transferase</keyword>
<dbReference type="AlphaFoldDB" id="A0A1G6KAL9"/>
<feature type="active site" evidence="10 11">
    <location>
        <position position="186"/>
    </location>
</feature>
<keyword evidence="10" id="KW-0963">Cytoplasm</keyword>
<keyword evidence="7 10" id="KW-0456">Lyase</keyword>
<dbReference type="PANTHER" id="PTHR42701:SF1">
    <property type="entry name" value="IMIDAZOLE GLYCEROL PHOSPHATE SYNTHASE SUBUNIT HISH"/>
    <property type="match status" value="1"/>
</dbReference>
<dbReference type="GO" id="GO:0016829">
    <property type="term" value="F:lyase activity"/>
    <property type="evidence" value="ECO:0007669"/>
    <property type="project" value="UniProtKB-KW"/>
</dbReference>
<evidence type="ECO:0000256" key="11">
    <source>
        <dbReference type="PIRSR" id="PIRSR000495-1"/>
    </source>
</evidence>
<keyword evidence="3 10" id="KW-0028">Amino-acid biosynthesis</keyword>
<evidence type="ECO:0000256" key="5">
    <source>
        <dbReference type="ARBA" id="ARBA00022962"/>
    </source>
</evidence>
<comment type="subunit">
    <text evidence="2 10">Heterodimer of HisH and HisF.</text>
</comment>
<keyword evidence="5 10" id="KW-0315">Glutamine amidotransferase</keyword>
<dbReference type="InterPro" id="IPR010139">
    <property type="entry name" value="Imidazole-glycPsynth_HisH"/>
</dbReference>
<dbReference type="InterPro" id="IPR017926">
    <property type="entry name" value="GATASE"/>
</dbReference>
<comment type="catalytic activity">
    <reaction evidence="9 10">
        <text>L-glutamine + H2O = L-glutamate + NH4(+)</text>
        <dbReference type="Rhea" id="RHEA:15889"/>
        <dbReference type="ChEBI" id="CHEBI:15377"/>
        <dbReference type="ChEBI" id="CHEBI:28938"/>
        <dbReference type="ChEBI" id="CHEBI:29985"/>
        <dbReference type="ChEBI" id="CHEBI:58359"/>
        <dbReference type="EC" id="3.5.1.2"/>
    </reaction>
</comment>
<proteinExistence type="inferred from homology"/>
<dbReference type="InterPro" id="IPR029062">
    <property type="entry name" value="Class_I_gatase-like"/>
</dbReference>
<evidence type="ECO:0000313" key="13">
    <source>
        <dbReference type="EMBL" id="SDC28129.1"/>
    </source>
</evidence>
<evidence type="ECO:0000256" key="1">
    <source>
        <dbReference type="ARBA" id="ARBA00005091"/>
    </source>
</evidence>
<comment type="pathway">
    <text evidence="1 10">Amino-acid biosynthesis; L-histidine biosynthesis; L-histidine from 5-phospho-alpha-D-ribose 1-diphosphate: step 5/9.</text>
</comment>
<dbReference type="UniPathway" id="UPA00031">
    <property type="reaction ID" value="UER00010"/>
</dbReference>
<dbReference type="HAMAP" id="MF_00278">
    <property type="entry name" value="HisH"/>
    <property type="match status" value="1"/>
</dbReference>
<evidence type="ECO:0000256" key="8">
    <source>
        <dbReference type="ARBA" id="ARBA00047838"/>
    </source>
</evidence>
<dbReference type="SUPFAM" id="SSF52317">
    <property type="entry name" value="Class I glutamine amidotransferase-like"/>
    <property type="match status" value="1"/>
</dbReference>
<reference evidence="14" key="1">
    <citation type="submission" date="2016-10" db="EMBL/GenBank/DDBJ databases">
        <authorList>
            <person name="Varghese N."/>
            <person name="Submissions S."/>
        </authorList>
    </citation>
    <scope>NUCLEOTIDE SEQUENCE [LARGE SCALE GENOMIC DNA]</scope>
    <source>
        <strain evidence="14">DSM 11005</strain>
    </source>
</reference>
<feature type="domain" description="Glutamine amidotransferase" evidence="12">
    <location>
        <begin position="8"/>
        <end position="199"/>
    </location>
</feature>
<feature type="active site" evidence="10 11">
    <location>
        <position position="184"/>
    </location>
</feature>
<dbReference type="EC" id="4.3.2.10" evidence="10"/>
<dbReference type="EMBL" id="FMYW01000004">
    <property type="protein sequence ID" value="SDC28129.1"/>
    <property type="molecule type" value="Genomic_DNA"/>
</dbReference>
<evidence type="ECO:0000256" key="9">
    <source>
        <dbReference type="ARBA" id="ARBA00049534"/>
    </source>
</evidence>
<dbReference type="NCBIfam" id="TIGR01855">
    <property type="entry name" value="IMP_synth_hisH"/>
    <property type="match status" value="1"/>
</dbReference>
<dbReference type="PIRSF" id="PIRSF000495">
    <property type="entry name" value="Amidotransf_hisH"/>
    <property type="match status" value="1"/>
</dbReference>
<dbReference type="Pfam" id="PF00117">
    <property type="entry name" value="GATase"/>
    <property type="match status" value="1"/>
</dbReference>
<dbReference type="GO" id="GO:0005737">
    <property type="term" value="C:cytoplasm"/>
    <property type="evidence" value="ECO:0007669"/>
    <property type="project" value="UniProtKB-SubCell"/>
</dbReference>
<organism evidence="13 14">
    <name type="scientific">Succiniclasticum ruminis</name>
    <dbReference type="NCBI Taxonomy" id="40841"/>
    <lineage>
        <taxon>Bacteria</taxon>
        <taxon>Bacillati</taxon>
        <taxon>Bacillota</taxon>
        <taxon>Negativicutes</taxon>
        <taxon>Acidaminococcales</taxon>
        <taxon>Acidaminococcaceae</taxon>
        <taxon>Succiniclasticum</taxon>
    </lineage>
</organism>
<evidence type="ECO:0000256" key="3">
    <source>
        <dbReference type="ARBA" id="ARBA00022605"/>
    </source>
</evidence>
<dbReference type="Gene3D" id="3.40.50.880">
    <property type="match status" value="1"/>
</dbReference>
<dbReference type="RefSeq" id="WP_093729845.1">
    <property type="nucleotide sequence ID" value="NZ_FMYW01000004.1"/>
</dbReference>
<evidence type="ECO:0000256" key="7">
    <source>
        <dbReference type="ARBA" id="ARBA00023239"/>
    </source>
</evidence>
<dbReference type="GO" id="GO:0004359">
    <property type="term" value="F:glutaminase activity"/>
    <property type="evidence" value="ECO:0007669"/>
    <property type="project" value="UniProtKB-EC"/>
</dbReference>
<accession>A0A1G6KAL9</accession>
<comment type="subcellular location">
    <subcellularLocation>
        <location evidence="10">Cytoplasm</location>
    </subcellularLocation>
</comment>
<dbReference type="CDD" id="cd01748">
    <property type="entry name" value="GATase1_IGP_Synthase"/>
    <property type="match status" value="1"/>
</dbReference>
<dbReference type="Proteomes" id="UP000198943">
    <property type="component" value="Unassembled WGS sequence"/>
</dbReference>
<evidence type="ECO:0000259" key="12">
    <source>
        <dbReference type="Pfam" id="PF00117"/>
    </source>
</evidence>
<dbReference type="GO" id="GO:0000107">
    <property type="term" value="F:imidazoleglycerol-phosphate synthase activity"/>
    <property type="evidence" value="ECO:0007669"/>
    <property type="project" value="UniProtKB-UniRule"/>
</dbReference>
<dbReference type="PROSITE" id="PS51273">
    <property type="entry name" value="GATASE_TYPE_1"/>
    <property type="match status" value="1"/>
</dbReference>
<comment type="catalytic activity">
    <reaction evidence="8 10">
        <text>5-[(5-phospho-1-deoxy-D-ribulos-1-ylimino)methylamino]-1-(5-phospho-beta-D-ribosyl)imidazole-4-carboxamide + L-glutamine = D-erythro-1-(imidazol-4-yl)glycerol 3-phosphate + 5-amino-1-(5-phospho-beta-D-ribosyl)imidazole-4-carboxamide + L-glutamate + H(+)</text>
        <dbReference type="Rhea" id="RHEA:24793"/>
        <dbReference type="ChEBI" id="CHEBI:15378"/>
        <dbReference type="ChEBI" id="CHEBI:29985"/>
        <dbReference type="ChEBI" id="CHEBI:58278"/>
        <dbReference type="ChEBI" id="CHEBI:58359"/>
        <dbReference type="ChEBI" id="CHEBI:58475"/>
        <dbReference type="ChEBI" id="CHEBI:58525"/>
        <dbReference type="EC" id="4.3.2.10"/>
    </reaction>
</comment>
<dbReference type="GO" id="GO:0000105">
    <property type="term" value="P:L-histidine biosynthetic process"/>
    <property type="evidence" value="ECO:0007669"/>
    <property type="project" value="UniProtKB-UniRule"/>
</dbReference>
<feature type="active site" description="Nucleophile" evidence="10 11">
    <location>
        <position position="83"/>
    </location>
</feature>
<evidence type="ECO:0000313" key="14">
    <source>
        <dbReference type="Proteomes" id="UP000198943"/>
    </source>
</evidence>
<keyword evidence="14" id="KW-1185">Reference proteome</keyword>
<protein>
    <recommendedName>
        <fullName evidence="10">Imidazole glycerol phosphate synthase subunit HisH</fullName>
        <ecNumber evidence="10">4.3.2.10</ecNumber>
    </recommendedName>
    <alternativeName>
        <fullName evidence="10">IGP synthase glutaminase subunit</fullName>
        <ecNumber evidence="10">3.5.1.2</ecNumber>
    </alternativeName>
    <alternativeName>
        <fullName evidence="10">IGP synthase subunit HisH</fullName>
    </alternativeName>
    <alternativeName>
        <fullName evidence="10">ImGP synthase subunit HisH</fullName>
        <shortName evidence="10">IGPS subunit HisH</shortName>
    </alternativeName>
</protein>
<dbReference type="OrthoDB" id="9807137at2"/>
<evidence type="ECO:0000256" key="4">
    <source>
        <dbReference type="ARBA" id="ARBA00022801"/>
    </source>
</evidence>
<name>A0A1G6KAL9_9FIRM</name>
<keyword evidence="6 10" id="KW-0368">Histidine biosynthesis</keyword>
<dbReference type="EC" id="3.5.1.2" evidence="10"/>
<keyword evidence="4 10" id="KW-0378">Hydrolase</keyword>